<evidence type="ECO:0000256" key="2">
    <source>
        <dbReference type="SAM" id="Phobius"/>
    </source>
</evidence>
<feature type="region of interest" description="Disordered" evidence="1">
    <location>
        <begin position="180"/>
        <end position="203"/>
    </location>
</feature>
<protein>
    <submittedName>
        <fullName evidence="3">Uncharacterized protein</fullName>
    </submittedName>
</protein>
<keyword evidence="2" id="KW-0472">Membrane</keyword>
<comment type="caution">
    <text evidence="3">The sequence shown here is derived from an EMBL/GenBank/DDBJ whole genome shotgun (WGS) entry which is preliminary data.</text>
</comment>
<dbReference type="AlphaFoldDB" id="A0ABD3QBX8"/>
<keyword evidence="4" id="KW-1185">Reference proteome</keyword>
<feature type="transmembrane region" description="Helical" evidence="2">
    <location>
        <begin position="128"/>
        <end position="146"/>
    </location>
</feature>
<organism evidence="3 4">
    <name type="scientific">Cyclotella atomus</name>
    <dbReference type="NCBI Taxonomy" id="382360"/>
    <lineage>
        <taxon>Eukaryota</taxon>
        <taxon>Sar</taxon>
        <taxon>Stramenopiles</taxon>
        <taxon>Ochrophyta</taxon>
        <taxon>Bacillariophyta</taxon>
        <taxon>Coscinodiscophyceae</taxon>
        <taxon>Thalassiosirophycidae</taxon>
        <taxon>Stephanodiscales</taxon>
        <taxon>Stephanodiscaceae</taxon>
        <taxon>Cyclotella</taxon>
    </lineage>
</organism>
<reference evidence="3 4" key="1">
    <citation type="submission" date="2024-10" db="EMBL/GenBank/DDBJ databases">
        <title>Updated reference genomes for cyclostephanoid diatoms.</title>
        <authorList>
            <person name="Roberts W.R."/>
            <person name="Alverson A.J."/>
        </authorList>
    </citation>
    <scope>NUCLEOTIDE SEQUENCE [LARGE SCALE GENOMIC DNA]</scope>
    <source>
        <strain evidence="3 4">AJA010-31</strain>
    </source>
</reference>
<accession>A0ABD3QBX8</accession>
<evidence type="ECO:0000256" key="1">
    <source>
        <dbReference type="SAM" id="MobiDB-lite"/>
    </source>
</evidence>
<feature type="transmembrane region" description="Helical" evidence="2">
    <location>
        <begin position="83"/>
        <end position="107"/>
    </location>
</feature>
<name>A0ABD3QBX8_9STRA</name>
<feature type="transmembrane region" description="Helical" evidence="2">
    <location>
        <begin position="50"/>
        <end position="71"/>
    </location>
</feature>
<feature type="transmembrane region" description="Helical" evidence="2">
    <location>
        <begin position="218"/>
        <end position="237"/>
    </location>
</feature>
<proteinExistence type="predicted"/>
<feature type="region of interest" description="Disordered" evidence="1">
    <location>
        <begin position="1"/>
        <end position="20"/>
    </location>
</feature>
<evidence type="ECO:0000313" key="4">
    <source>
        <dbReference type="Proteomes" id="UP001530400"/>
    </source>
</evidence>
<gene>
    <name evidence="3" type="ORF">ACHAWO_000650</name>
</gene>
<keyword evidence="2" id="KW-1133">Transmembrane helix</keyword>
<evidence type="ECO:0000313" key="3">
    <source>
        <dbReference type="EMBL" id="KAL3797221.1"/>
    </source>
</evidence>
<dbReference type="Proteomes" id="UP001530400">
    <property type="component" value="Unassembled WGS sequence"/>
</dbReference>
<keyword evidence="2" id="KW-0812">Transmembrane</keyword>
<sequence>MSYQNPTQECYGTDNNPSQGQQLLNPNVGVSNCSRGEGTTLSEITSKMRFLNCGTSLFVILFYAVPLLNPIRLTMLLASPTQLILEVLVACCALSLFIVEAGIPIIGERVLESVRRTSIDLDLAKGRLMALMIMATACGMVQYLVYVSKHGNGAASIAVDDGAAIDTEAVVNATFAENTTTSNVSSSNDIPDTGSRMKSHQSKQHTSNILSAMIQSTIISPTMWILISMIVYTLHVMQTYPDYVYKRAYPEHFGLDRVSTANATNTTGSGMYQNLGNPSWAQPVA</sequence>
<dbReference type="EMBL" id="JALLPJ020000264">
    <property type="protein sequence ID" value="KAL3797221.1"/>
    <property type="molecule type" value="Genomic_DNA"/>
</dbReference>